<dbReference type="InterPro" id="IPR003661">
    <property type="entry name" value="HisK_dim/P_dom"/>
</dbReference>
<dbReference type="Pfam" id="PF00512">
    <property type="entry name" value="HisKA"/>
    <property type="match status" value="1"/>
</dbReference>
<comment type="catalytic activity">
    <reaction evidence="1">
        <text>ATP + protein L-histidine = ADP + protein N-phospho-L-histidine.</text>
        <dbReference type="EC" id="2.7.13.3"/>
    </reaction>
</comment>
<evidence type="ECO:0000256" key="3">
    <source>
        <dbReference type="ARBA" id="ARBA00022553"/>
    </source>
</evidence>
<dbReference type="SMART" id="SM00387">
    <property type="entry name" value="HATPase_c"/>
    <property type="match status" value="1"/>
</dbReference>
<dbReference type="Gene3D" id="3.30.565.10">
    <property type="entry name" value="Histidine kinase-like ATPase, C-terminal domain"/>
    <property type="match status" value="1"/>
</dbReference>
<dbReference type="Gene3D" id="1.10.287.130">
    <property type="match status" value="1"/>
</dbReference>
<evidence type="ECO:0000256" key="4">
    <source>
        <dbReference type="SAM" id="MobiDB-lite"/>
    </source>
</evidence>
<dbReference type="SUPFAM" id="SSF47384">
    <property type="entry name" value="Homodimeric domain of signal transducing histidine kinase"/>
    <property type="match status" value="1"/>
</dbReference>
<dbReference type="SUPFAM" id="SSF55874">
    <property type="entry name" value="ATPase domain of HSP90 chaperone/DNA topoisomerase II/histidine kinase"/>
    <property type="match status" value="1"/>
</dbReference>
<dbReference type="PROSITE" id="PS50109">
    <property type="entry name" value="HIS_KIN"/>
    <property type="match status" value="1"/>
</dbReference>
<dbReference type="KEGG" id="sus:Acid_4259"/>
<dbReference type="InterPro" id="IPR036097">
    <property type="entry name" value="HisK_dim/P_sf"/>
</dbReference>
<dbReference type="GO" id="GO:0000155">
    <property type="term" value="F:phosphorelay sensor kinase activity"/>
    <property type="evidence" value="ECO:0007669"/>
    <property type="project" value="InterPro"/>
</dbReference>
<evidence type="ECO:0000313" key="6">
    <source>
        <dbReference type="EMBL" id="ABJ85221.1"/>
    </source>
</evidence>
<accession>Q01YP4</accession>
<dbReference type="InterPro" id="IPR036890">
    <property type="entry name" value="HATPase_C_sf"/>
</dbReference>
<dbReference type="InterPro" id="IPR005467">
    <property type="entry name" value="His_kinase_dom"/>
</dbReference>
<dbReference type="STRING" id="234267.Acid_4259"/>
<dbReference type="InterPro" id="IPR003594">
    <property type="entry name" value="HATPase_dom"/>
</dbReference>
<dbReference type="CDD" id="cd00082">
    <property type="entry name" value="HisKA"/>
    <property type="match status" value="1"/>
</dbReference>
<dbReference type="eggNOG" id="COG2205">
    <property type="taxonomic scope" value="Bacteria"/>
</dbReference>
<dbReference type="EC" id="2.7.13.3" evidence="2"/>
<evidence type="ECO:0000256" key="2">
    <source>
        <dbReference type="ARBA" id="ARBA00012438"/>
    </source>
</evidence>
<dbReference type="HOGENOM" id="CLU_000445_89_3_0"/>
<keyword evidence="3" id="KW-0597">Phosphoprotein</keyword>
<dbReference type="PANTHER" id="PTHR43547">
    <property type="entry name" value="TWO-COMPONENT HISTIDINE KINASE"/>
    <property type="match status" value="1"/>
</dbReference>
<dbReference type="SMART" id="SM00388">
    <property type="entry name" value="HisKA"/>
    <property type="match status" value="1"/>
</dbReference>
<dbReference type="EMBL" id="CP000473">
    <property type="protein sequence ID" value="ABJ85221.1"/>
    <property type="molecule type" value="Genomic_DNA"/>
</dbReference>
<dbReference type="AlphaFoldDB" id="Q01YP4"/>
<feature type="domain" description="Histidine kinase" evidence="5">
    <location>
        <begin position="33"/>
        <end position="254"/>
    </location>
</feature>
<name>Q01YP4_SOLUE</name>
<dbReference type="OrthoDB" id="9813394at2"/>
<dbReference type="PANTHER" id="PTHR43547:SF2">
    <property type="entry name" value="HYBRID SIGNAL TRANSDUCTION HISTIDINE KINASE C"/>
    <property type="match status" value="1"/>
</dbReference>
<reference evidence="6" key="1">
    <citation type="submission" date="2006-10" db="EMBL/GenBank/DDBJ databases">
        <title>Complete sequence of Solibacter usitatus Ellin6076.</title>
        <authorList>
            <consortium name="US DOE Joint Genome Institute"/>
            <person name="Copeland A."/>
            <person name="Lucas S."/>
            <person name="Lapidus A."/>
            <person name="Barry K."/>
            <person name="Detter J.C."/>
            <person name="Glavina del Rio T."/>
            <person name="Hammon N."/>
            <person name="Israni S."/>
            <person name="Dalin E."/>
            <person name="Tice H."/>
            <person name="Pitluck S."/>
            <person name="Thompson L.S."/>
            <person name="Brettin T."/>
            <person name="Bruce D."/>
            <person name="Han C."/>
            <person name="Tapia R."/>
            <person name="Gilna P."/>
            <person name="Schmutz J."/>
            <person name="Larimer F."/>
            <person name="Land M."/>
            <person name="Hauser L."/>
            <person name="Kyrpides N."/>
            <person name="Mikhailova N."/>
            <person name="Janssen P.H."/>
            <person name="Kuske C.R."/>
            <person name="Richardson P."/>
        </authorList>
    </citation>
    <scope>NUCLEOTIDE SEQUENCE</scope>
    <source>
        <strain evidence="6">Ellin6076</strain>
    </source>
</reference>
<evidence type="ECO:0000256" key="1">
    <source>
        <dbReference type="ARBA" id="ARBA00000085"/>
    </source>
</evidence>
<evidence type="ECO:0000259" key="5">
    <source>
        <dbReference type="PROSITE" id="PS50109"/>
    </source>
</evidence>
<gene>
    <name evidence="6" type="ordered locus">Acid_4259</name>
</gene>
<protein>
    <recommendedName>
        <fullName evidence="2">histidine kinase</fullName>
        <ecNumber evidence="2">2.7.13.3</ecNumber>
    </recommendedName>
</protein>
<sequence>MEHFLQTRPPRSAPANSDSRNNGVFDPIQLLEVTAHDLRNPISGILAAGQYLLEDANSVLDEHHLALLQSIDASSRSMLRLIEDALELCGIESGHLRLAIETTDLQPVMNRALLLSNMVADLKQIRLEVEHRRSAPLPAICVDPVRILHALDSLLLTSIKLARRGSKISIGAGSRGDRLTVWVRTEGFGISPVALRSLFNPFRKGRNNRPGVEGGIALSLAKVGRIIEAHGGAVRVEGREGAELLIKLALPLTTRSAARKGAAGAH</sequence>
<dbReference type="Pfam" id="PF02518">
    <property type="entry name" value="HATPase_c"/>
    <property type="match status" value="1"/>
</dbReference>
<keyword evidence="6" id="KW-0808">Transferase</keyword>
<proteinExistence type="predicted"/>
<feature type="region of interest" description="Disordered" evidence="4">
    <location>
        <begin position="1"/>
        <end position="21"/>
    </location>
</feature>
<organism evidence="6">
    <name type="scientific">Solibacter usitatus (strain Ellin6076)</name>
    <dbReference type="NCBI Taxonomy" id="234267"/>
    <lineage>
        <taxon>Bacteria</taxon>
        <taxon>Pseudomonadati</taxon>
        <taxon>Acidobacteriota</taxon>
        <taxon>Terriglobia</taxon>
        <taxon>Bryobacterales</taxon>
        <taxon>Solibacteraceae</taxon>
        <taxon>Candidatus Solibacter</taxon>
    </lineage>
</organism>
<dbReference type="InParanoid" id="Q01YP4"/>
<keyword evidence="6" id="KW-0418">Kinase</keyword>